<dbReference type="GO" id="GO:0015074">
    <property type="term" value="P:DNA integration"/>
    <property type="evidence" value="ECO:0007669"/>
    <property type="project" value="UniProtKB-KW"/>
</dbReference>
<dbReference type="GO" id="GO:0003677">
    <property type="term" value="F:DNA binding"/>
    <property type="evidence" value="ECO:0007669"/>
    <property type="project" value="UniProtKB-KW"/>
</dbReference>
<dbReference type="InterPro" id="IPR006119">
    <property type="entry name" value="Resolv_N"/>
</dbReference>
<evidence type="ECO:0000256" key="5">
    <source>
        <dbReference type="PIRSR" id="PIRSR606118-50"/>
    </source>
</evidence>
<dbReference type="InterPro" id="IPR050639">
    <property type="entry name" value="SSR_resolvase"/>
</dbReference>
<feature type="domain" description="Resolvase/invertase-type recombinase catalytic" evidence="7">
    <location>
        <begin position="14"/>
        <end position="147"/>
    </location>
</feature>
<evidence type="ECO:0000313" key="9">
    <source>
        <dbReference type="Proteomes" id="UP000221394"/>
    </source>
</evidence>
<dbReference type="AlphaFoldDB" id="A0A2A9EC19"/>
<dbReference type="SMART" id="SM00857">
    <property type="entry name" value="Resolvase"/>
    <property type="match status" value="1"/>
</dbReference>
<evidence type="ECO:0000256" key="3">
    <source>
        <dbReference type="ARBA" id="ARBA00023125"/>
    </source>
</evidence>
<dbReference type="Gene3D" id="1.10.10.60">
    <property type="entry name" value="Homeodomain-like"/>
    <property type="match status" value="1"/>
</dbReference>
<dbReference type="Proteomes" id="UP000221394">
    <property type="component" value="Unassembled WGS sequence"/>
</dbReference>
<dbReference type="Pfam" id="PF02796">
    <property type="entry name" value="HTH_7"/>
    <property type="match status" value="1"/>
</dbReference>
<protein>
    <submittedName>
        <fullName evidence="8">DNA invertase Pin-like site-specific DNA recombinase</fullName>
    </submittedName>
</protein>
<dbReference type="InterPro" id="IPR006118">
    <property type="entry name" value="Recombinase_CS"/>
</dbReference>
<dbReference type="SUPFAM" id="SSF53041">
    <property type="entry name" value="Resolvase-like"/>
    <property type="match status" value="1"/>
</dbReference>
<dbReference type="GO" id="GO:0000150">
    <property type="term" value="F:DNA strand exchange activity"/>
    <property type="evidence" value="ECO:0007669"/>
    <property type="project" value="InterPro"/>
</dbReference>
<evidence type="ECO:0000256" key="2">
    <source>
        <dbReference type="ARBA" id="ARBA00022908"/>
    </source>
</evidence>
<evidence type="ECO:0000313" key="8">
    <source>
        <dbReference type="EMBL" id="PFG36434.1"/>
    </source>
</evidence>
<dbReference type="Gene3D" id="3.40.50.1390">
    <property type="entry name" value="Resolvase, N-terminal catalytic domain"/>
    <property type="match status" value="1"/>
</dbReference>
<proteinExistence type="inferred from homology"/>
<dbReference type="FunFam" id="3.40.50.1390:FF:000001">
    <property type="entry name" value="DNA recombinase"/>
    <property type="match status" value="1"/>
</dbReference>
<accession>A0A2A9EC19</accession>
<keyword evidence="4" id="KW-0233">DNA recombination</keyword>
<feature type="active site" description="O-(5'-phospho-DNA)-serine intermediate" evidence="5 6">
    <location>
        <position position="22"/>
    </location>
</feature>
<evidence type="ECO:0000256" key="6">
    <source>
        <dbReference type="PROSITE-ProRule" id="PRU10137"/>
    </source>
</evidence>
<name>A0A2A9EC19_9MICO</name>
<gene>
    <name evidence="8" type="ORF">ATL41_1156</name>
</gene>
<dbReference type="PROSITE" id="PS00397">
    <property type="entry name" value="RECOMBINASES_1"/>
    <property type="match status" value="1"/>
</dbReference>
<dbReference type="PROSITE" id="PS51736">
    <property type="entry name" value="RECOMBINASES_3"/>
    <property type="match status" value="1"/>
</dbReference>
<dbReference type="InterPro" id="IPR036162">
    <property type="entry name" value="Resolvase-like_N_sf"/>
</dbReference>
<evidence type="ECO:0000259" key="7">
    <source>
        <dbReference type="PROSITE" id="PS51736"/>
    </source>
</evidence>
<dbReference type="InterPro" id="IPR009057">
    <property type="entry name" value="Homeodomain-like_sf"/>
</dbReference>
<sequence>MYREARWRYFQVMASIGYARVSTREQNPDGQTDLLAAAGCEKVFVEHASGVLAKRPALDDALEYLRSGDTLVVTKFDRLGRSVRNLKEVVETLQQRGIGLKAPPQGIDTTTPGGRLFFHMLAAIAEFEHDLIVERTQDGLAAARARGRKGGGRFKMTATKARRARTMYDEKSYTVQQIAETFGVSRGTAYRHLAQDARPM</sequence>
<keyword evidence="9" id="KW-1185">Reference proteome</keyword>
<dbReference type="Pfam" id="PF00239">
    <property type="entry name" value="Resolvase"/>
    <property type="match status" value="1"/>
</dbReference>
<comment type="similarity">
    <text evidence="1">Belongs to the site-specific recombinase resolvase family.</text>
</comment>
<dbReference type="PANTHER" id="PTHR30461:SF2">
    <property type="entry name" value="SERINE RECOMBINASE PINE-RELATED"/>
    <property type="match status" value="1"/>
</dbReference>
<keyword evidence="2" id="KW-0229">DNA integration</keyword>
<dbReference type="SUPFAM" id="SSF46689">
    <property type="entry name" value="Homeodomain-like"/>
    <property type="match status" value="1"/>
</dbReference>
<dbReference type="PANTHER" id="PTHR30461">
    <property type="entry name" value="DNA-INVERTASE FROM LAMBDOID PROPHAGE"/>
    <property type="match status" value="1"/>
</dbReference>
<dbReference type="InterPro" id="IPR006120">
    <property type="entry name" value="Resolvase_HTH_dom"/>
</dbReference>
<dbReference type="EMBL" id="PDJH01000001">
    <property type="protein sequence ID" value="PFG36434.1"/>
    <property type="molecule type" value="Genomic_DNA"/>
</dbReference>
<organism evidence="8 9">
    <name type="scientific">Flavimobilis soli</name>
    <dbReference type="NCBI Taxonomy" id="442709"/>
    <lineage>
        <taxon>Bacteria</taxon>
        <taxon>Bacillati</taxon>
        <taxon>Actinomycetota</taxon>
        <taxon>Actinomycetes</taxon>
        <taxon>Micrococcales</taxon>
        <taxon>Jonesiaceae</taxon>
        <taxon>Flavimobilis</taxon>
    </lineage>
</organism>
<keyword evidence="3" id="KW-0238">DNA-binding</keyword>
<evidence type="ECO:0000256" key="1">
    <source>
        <dbReference type="ARBA" id="ARBA00009913"/>
    </source>
</evidence>
<evidence type="ECO:0000256" key="4">
    <source>
        <dbReference type="ARBA" id="ARBA00023172"/>
    </source>
</evidence>
<reference evidence="8 9" key="1">
    <citation type="submission" date="2017-10" db="EMBL/GenBank/DDBJ databases">
        <title>Sequencing the genomes of 1000 actinobacteria strains.</title>
        <authorList>
            <person name="Klenk H.-P."/>
        </authorList>
    </citation>
    <scope>NUCLEOTIDE SEQUENCE [LARGE SCALE GENOMIC DNA]</scope>
    <source>
        <strain evidence="8 9">DSM 21574</strain>
    </source>
</reference>
<dbReference type="CDD" id="cd03768">
    <property type="entry name" value="SR_ResInv"/>
    <property type="match status" value="1"/>
</dbReference>
<comment type="caution">
    <text evidence="8">The sequence shown here is derived from an EMBL/GenBank/DDBJ whole genome shotgun (WGS) entry which is preliminary data.</text>
</comment>